<reference evidence="1 2" key="1">
    <citation type="submission" date="2009-10" db="EMBL/GenBank/DDBJ databases">
        <authorList>
            <person name="Shrivastava S."/>
            <person name="Brinkac L.B."/>
            <person name="Brown J.L."/>
            <person name="Bruce D.B."/>
            <person name="Detter C."/>
            <person name="Green L.D."/>
            <person name="Munk C.A."/>
            <person name="Rogers Y.C."/>
            <person name="Tapia R."/>
            <person name="Saunders E.S."/>
            <person name="Sims D.R."/>
            <person name="Smith L.A."/>
            <person name="Smith T.J."/>
            <person name="Sutton G."/>
            <person name="Brettin T."/>
        </authorList>
    </citation>
    <scope>NUCLEOTIDE SEQUENCE [LARGE SCALE GENOMIC DNA]</scope>
    <source>
        <strain evidence="2">D str. 1873</strain>
    </source>
</reference>
<dbReference type="AlphaFoldDB" id="A0A9P2G5J0"/>
<gene>
    <name evidence="1" type="ORF">CLG_B2248</name>
</gene>
<evidence type="ECO:0000313" key="2">
    <source>
        <dbReference type="Proteomes" id="UP000006160"/>
    </source>
</evidence>
<proteinExistence type="predicted"/>
<sequence>MEHDQELNNNLRKVKEKFMLDLVDKLNRINRDGLEYGSSALNVCYMTSIVDKQILQCEEFLKDISRGYFIEDYEEDSTGYTNGSIEIQCLNATKTYTLKFTESYCGDMAQCYPSFKLSERHGVGEYEWNYFEDDYEEYEANFNKKYSAIYKDIEQKKKERRIQDIKIQMEMLSQELTALES</sequence>
<organism evidence="1 2">
    <name type="scientific">Clostridium botulinum D str. 1873</name>
    <dbReference type="NCBI Taxonomy" id="592027"/>
    <lineage>
        <taxon>Bacteria</taxon>
        <taxon>Bacillati</taxon>
        <taxon>Bacillota</taxon>
        <taxon>Clostridia</taxon>
        <taxon>Eubacteriales</taxon>
        <taxon>Clostridiaceae</taxon>
        <taxon>Clostridium</taxon>
    </lineage>
</organism>
<dbReference type="EMBL" id="ACSJ01000018">
    <property type="protein sequence ID" value="EES90276.1"/>
    <property type="molecule type" value="Genomic_DNA"/>
</dbReference>
<comment type="caution">
    <text evidence="1">The sequence shown here is derived from an EMBL/GenBank/DDBJ whole genome shotgun (WGS) entry which is preliminary data.</text>
</comment>
<protein>
    <submittedName>
        <fullName evidence="1">Uncharacterized protein</fullName>
    </submittedName>
</protein>
<name>A0A9P2G5J0_CLOBO</name>
<accession>A0A9P2G5J0</accession>
<evidence type="ECO:0000313" key="1">
    <source>
        <dbReference type="EMBL" id="EES90276.1"/>
    </source>
</evidence>
<dbReference type="Proteomes" id="UP000006160">
    <property type="component" value="Unassembled WGS sequence"/>
</dbReference>